<dbReference type="Pfam" id="PF04577">
    <property type="entry name" value="Glyco_transf_61"/>
    <property type="match status" value="1"/>
</dbReference>
<protein>
    <submittedName>
        <fullName evidence="2">DUF563 domain-containing protein</fullName>
    </submittedName>
</protein>
<accession>A0A6L6HPB3</accession>
<dbReference type="Proteomes" id="UP000481417">
    <property type="component" value="Unassembled WGS sequence"/>
</dbReference>
<name>A0A6L6HPB3_9RHOB</name>
<evidence type="ECO:0000313" key="3">
    <source>
        <dbReference type="Proteomes" id="UP000481417"/>
    </source>
</evidence>
<keyword evidence="3" id="KW-1185">Reference proteome</keyword>
<sequence length="345" mass="38019">MSLAPLAYRIRKRLSLDGTLARAARETVIVAEAESGIRSKAAYLPGQLDRVKDVQPETTHQLEMERISATPVHHAATMAYRLKNCALVGGTLYCGGVGHQMLKDRPPLVGAVDAEIGHAALVGTPVSDIYFGHFLCDDSATVLLAQNFAPAYRPASRHHAGWSHPADYHKMMGIKLTDTGNARIKDAWIFQDIGMTGNRRQRFRTLRQRLHDLPAAREGHGVFLVRGRSGHQRILRNENEIAEGLASRGFEIVDPERETAEEIVRKLSGARVAIGVEGSGMAHAFLTLADGGAMMTIQPPHRFNNIYKEFTDMMGMGYGFVVAEGDRHCFEADLDDLLRTVDLLT</sequence>
<dbReference type="InterPro" id="IPR049625">
    <property type="entry name" value="Glyco_transf_61_cat"/>
</dbReference>
<dbReference type="GO" id="GO:0016757">
    <property type="term" value="F:glycosyltransferase activity"/>
    <property type="evidence" value="ECO:0007669"/>
    <property type="project" value="InterPro"/>
</dbReference>
<dbReference type="EMBL" id="WMBT01000006">
    <property type="protein sequence ID" value="MTE00966.1"/>
    <property type="molecule type" value="Genomic_DNA"/>
</dbReference>
<dbReference type="AlphaFoldDB" id="A0A6L6HPB3"/>
<organism evidence="2 3">
    <name type="scientific">Paracoccus lichenicola</name>
    <dbReference type="NCBI Taxonomy" id="2665644"/>
    <lineage>
        <taxon>Bacteria</taxon>
        <taxon>Pseudomonadati</taxon>
        <taxon>Pseudomonadota</taxon>
        <taxon>Alphaproteobacteria</taxon>
        <taxon>Rhodobacterales</taxon>
        <taxon>Paracoccaceae</taxon>
        <taxon>Paracoccus</taxon>
    </lineage>
</organism>
<proteinExistence type="predicted"/>
<evidence type="ECO:0000313" key="2">
    <source>
        <dbReference type="EMBL" id="MTE00966.1"/>
    </source>
</evidence>
<feature type="domain" description="Glycosyltransferase 61 catalytic" evidence="1">
    <location>
        <begin position="131"/>
        <end position="286"/>
    </location>
</feature>
<reference evidence="2 3" key="1">
    <citation type="submission" date="2019-11" db="EMBL/GenBank/DDBJ databases">
        <authorList>
            <person name="Lang L."/>
        </authorList>
    </citation>
    <scope>NUCLEOTIDE SEQUENCE [LARGE SCALE GENOMIC DNA]</scope>
    <source>
        <strain evidence="2 3">YIM 132242</strain>
    </source>
</reference>
<evidence type="ECO:0000259" key="1">
    <source>
        <dbReference type="Pfam" id="PF04577"/>
    </source>
</evidence>
<dbReference type="RefSeq" id="WP_154765038.1">
    <property type="nucleotide sequence ID" value="NZ_WMBT01000006.1"/>
</dbReference>
<gene>
    <name evidence="2" type="ORF">GIY56_11740</name>
</gene>
<comment type="caution">
    <text evidence="2">The sequence shown here is derived from an EMBL/GenBank/DDBJ whole genome shotgun (WGS) entry which is preliminary data.</text>
</comment>